<sequence>MSCYLFLCLILALGFKNIDGYNLTSGNHMEVIQPQLSDALTGNNTFSFTDLFSNIYISTSQLKGNDTCSLSCANINTVEKLNCLKEENSKDTQSLQVPEYCPAKPCHGRIHKCFIKNYEEFCELPPGGGRRYHWLLRNPTEDMRKNCPGRLVNMMTRSICLDCFCQCSEEGAQSTATRTVSFLQQSADVKNNMVISDVKLIKEDNVVQIKIEQAKLLPQGKLDEKTRAWVPVDTLIYQQNVSEGAFWASRNNSRVPLVKDVDYTFLNYEKRRLNLDDVLVDKDWIITGVRFRNSEDGGPTSSIQIEVSKTKFDYQTGLLSSVKEEQHVPVVANNITQSHNSHYHTNRSAKRVVKRKAPAGDFTTEVISSPNQYLEFRLAKMMNFNESVAPFLDARPVAEKNVVPYSGIGIVYRSSRTLSGTPGVISLRLFGIDHSKFDKKIE</sequence>
<keyword evidence="1" id="KW-0732">Signal</keyword>
<dbReference type="PANTHER" id="PTHR47890:SF1">
    <property type="entry name" value="LD24308P"/>
    <property type="match status" value="1"/>
</dbReference>
<evidence type="ECO:0000256" key="1">
    <source>
        <dbReference type="SAM" id="SignalP"/>
    </source>
</evidence>
<comment type="caution">
    <text evidence="2">The sequence shown here is derived from an EMBL/GenBank/DDBJ whole genome shotgun (WGS) entry which is preliminary data.</text>
</comment>
<protein>
    <submittedName>
        <fullName evidence="2">Uncharacterized protein</fullName>
    </submittedName>
</protein>
<feature type="chain" id="PRO_5035214186" evidence="1">
    <location>
        <begin position="21"/>
        <end position="442"/>
    </location>
</feature>
<dbReference type="PANTHER" id="PTHR47890">
    <property type="entry name" value="LD24308P"/>
    <property type="match status" value="1"/>
</dbReference>
<dbReference type="Proteomes" id="UP000786811">
    <property type="component" value="Unassembled WGS sequence"/>
</dbReference>
<dbReference type="AlphaFoldDB" id="A0A8J2H3N5"/>
<gene>
    <name evidence="2" type="ORF">HICCMSTLAB_LOCUS1994</name>
</gene>
<evidence type="ECO:0000313" key="2">
    <source>
        <dbReference type="EMBL" id="CAG5076013.1"/>
    </source>
</evidence>
<dbReference type="EMBL" id="CAJNRD030001116">
    <property type="protein sequence ID" value="CAG5076013.1"/>
    <property type="molecule type" value="Genomic_DNA"/>
</dbReference>
<reference evidence="2" key="1">
    <citation type="submission" date="2021-04" db="EMBL/GenBank/DDBJ databases">
        <authorList>
            <person name="Chebbi M.A.C M."/>
        </authorList>
    </citation>
    <scope>NUCLEOTIDE SEQUENCE</scope>
</reference>
<dbReference type="OrthoDB" id="7661986at2759"/>
<organism evidence="2 3">
    <name type="scientific">Cotesia congregata</name>
    <name type="common">Parasitoid wasp</name>
    <name type="synonym">Apanteles congregatus</name>
    <dbReference type="NCBI Taxonomy" id="51543"/>
    <lineage>
        <taxon>Eukaryota</taxon>
        <taxon>Metazoa</taxon>
        <taxon>Ecdysozoa</taxon>
        <taxon>Arthropoda</taxon>
        <taxon>Hexapoda</taxon>
        <taxon>Insecta</taxon>
        <taxon>Pterygota</taxon>
        <taxon>Neoptera</taxon>
        <taxon>Endopterygota</taxon>
        <taxon>Hymenoptera</taxon>
        <taxon>Apocrita</taxon>
        <taxon>Ichneumonoidea</taxon>
        <taxon>Braconidae</taxon>
        <taxon>Microgastrinae</taxon>
        <taxon>Cotesia</taxon>
    </lineage>
</organism>
<accession>A0A8J2H3N5</accession>
<dbReference type="InterPro" id="IPR032062">
    <property type="entry name" value="DUF4803"/>
</dbReference>
<proteinExistence type="predicted"/>
<evidence type="ECO:0000313" key="3">
    <source>
        <dbReference type="Proteomes" id="UP000786811"/>
    </source>
</evidence>
<name>A0A8J2H3N5_COTCN</name>
<keyword evidence="3" id="KW-1185">Reference proteome</keyword>
<dbReference type="Pfam" id="PF16061">
    <property type="entry name" value="DUF4803"/>
    <property type="match status" value="1"/>
</dbReference>
<feature type="signal peptide" evidence="1">
    <location>
        <begin position="1"/>
        <end position="20"/>
    </location>
</feature>